<dbReference type="GO" id="GO:0008168">
    <property type="term" value="F:methyltransferase activity"/>
    <property type="evidence" value="ECO:0007669"/>
    <property type="project" value="UniProtKB-KW"/>
</dbReference>
<keyword evidence="4" id="KW-0489">Methyltransferase</keyword>
<proteinExistence type="predicted"/>
<feature type="transmembrane region" description="Helical" evidence="3">
    <location>
        <begin position="111"/>
        <end position="128"/>
    </location>
</feature>
<keyword evidence="3" id="KW-0472">Membrane</keyword>
<dbReference type="AlphaFoldDB" id="A0A2S0HZV5"/>
<evidence type="ECO:0000256" key="1">
    <source>
        <dbReference type="SAM" id="Coils"/>
    </source>
</evidence>
<dbReference type="KEGG" id="aue:C5O00_13690"/>
<evidence type="ECO:0000313" key="4">
    <source>
        <dbReference type="EMBL" id="AVI52148.1"/>
    </source>
</evidence>
<keyword evidence="3" id="KW-1133">Transmembrane helix</keyword>
<organism evidence="4 5">
    <name type="scientific">Pukyongia salina</name>
    <dbReference type="NCBI Taxonomy" id="2094025"/>
    <lineage>
        <taxon>Bacteria</taxon>
        <taxon>Pseudomonadati</taxon>
        <taxon>Bacteroidota</taxon>
        <taxon>Flavobacteriia</taxon>
        <taxon>Flavobacteriales</taxon>
        <taxon>Flavobacteriaceae</taxon>
        <taxon>Pukyongia</taxon>
    </lineage>
</organism>
<name>A0A2S0HZV5_9FLAO</name>
<protein>
    <submittedName>
        <fullName evidence="4">tRNA (Guanine-N1)-methyltransferase</fullName>
    </submittedName>
</protein>
<keyword evidence="1" id="KW-0175">Coiled coil</keyword>
<gene>
    <name evidence="4" type="ORF">C5O00_13690</name>
</gene>
<keyword evidence="5" id="KW-1185">Reference proteome</keyword>
<dbReference type="EMBL" id="CP027062">
    <property type="protein sequence ID" value="AVI52148.1"/>
    <property type="molecule type" value="Genomic_DNA"/>
</dbReference>
<keyword evidence="3" id="KW-0812">Transmembrane</keyword>
<evidence type="ECO:0000313" key="5">
    <source>
        <dbReference type="Proteomes" id="UP000238442"/>
    </source>
</evidence>
<feature type="region of interest" description="Disordered" evidence="2">
    <location>
        <begin position="151"/>
        <end position="179"/>
    </location>
</feature>
<reference evidence="4 5" key="1">
    <citation type="submission" date="2018-02" db="EMBL/GenBank/DDBJ databases">
        <title>Genomic analysis of the strain RR4-38 isolated from a seawater recirculating aquaculture system.</title>
        <authorList>
            <person name="Kim Y.-S."/>
            <person name="Jang Y.H."/>
            <person name="Kim K.-H."/>
        </authorList>
    </citation>
    <scope>NUCLEOTIDE SEQUENCE [LARGE SCALE GENOMIC DNA]</scope>
    <source>
        <strain evidence="4 5">RR4-38</strain>
    </source>
</reference>
<accession>A0A2S0HZV5</accession>
<keyword evidence="4" id="KW-0808">Transferase</keyword>
<evidence type="ECO:0000256" key="3">
    <source>
        <dbReference type="SAM" id="Phobius"/>
    </source>
</evidence>
<evidence type="ECO:0000256" key="2">
    <source>
        <dbReference type="SAM" id="MobiDB-lite"/>
    </source>
</evidence>
<dbReference type="GO" id="GO:0032259">
    <property type="term" value="P:methylation"/>
    <property type="evidence" value="ECO:0007669"/>
    <property type="project" value="UniProtKB-KW"/>
</dbReference>
<feature type="coiled-coil region" evidence="1">
    <location>
        <begin position="44"/>
        <end position="92"/>
    </location>
</feature>
<sequence length="179" mass="20381">MSTLTAQETANQNNLEDQFTDVIDKSNSYQDFKVIKKLKINQLKQSVLDSVAALEAEIDTLAAEIAQQKQEISSLNETLNATKADLAASREKEDGIHLFGMLLSKATYNTILWSVIGILLVLLGIFVMKFRNSNAITRDAKVKLAETEEEFETHRQRSLEREQQLRRKLQDELNKQKKV</sequence>
<dbReference type="Proteomes" id="UP000238442">
    <property type="component" value="Chromosome"/>
</dbReference>